<dbReference type="InterPro" id="IPR039425">
    <property type="entry name" value="RNA_pol_sigma-70-like"/>
</dbReference>
<dbReference type="CDD" id="cd06171">
    <property type="entry name" value="Sigma70_r4"/>
    <property type="match status" value="1"/>
</dbReference>
<dbReference type="InterPro" id="IPR007627">
    <property type="entry name" value="RNA_pol_sigma70_r2"/>
</dbReference>
<dbReference type="EMBL" id="FOXQ01000011">
    <property type="protein sequence ID" value="SFQ41550.1"/>
    <property type="molecule type" value="Genomic_DNA"/>
</dbReference>
<keyword evidence="2" id="KW-0805">Transcription regulation</keyword>
<proteinExistence type="inferred from homology"/>
<dbReference type="NCBIfam" id="TIGR02985">
    <property type="entry name" value="Sig70_bacteroi1"/>
    <property type="match status" value="1"/>
</dbReference>
<organism evidence="7 8">
    <name type="scientific">Parafilimonas terrae</name>
    <dbReference type="NCBI Taxonomy" id="1465490"/>
    <lineage>
        <taxon>Bacteria</taxon>
        <taxon>Pseudomonadati</taxon>
        <taxon>Bacteroidota</taxon>
        <taxon>Chitinophagia</taxon>
        <taxon>Chitinophagales</taxon>
        <taxon>Chitinophagaceae</taxon>
        <taxon>Parafilimonas</taxon>
    </lineage>
</organism>
<dbReference type="SUPFAM" id="SSF88946">
    <property type="entry name" value="Sigma2 domain of RNA polymerase sigma factors"/>
    <property type="match status" value="1"/>
</dbReference>
<dbReference type="NCBIfam" id="TIGR02937">
    <property type="entry name" value="sigma70-ECF"/>
    <property type="match status" value="1"/>
</dbReference>
<protein>
    <submittedName>
        <fullName evidence="7">RNA polymerase sigma-70 factor, ECF subfamily</fullName>
    </submittedName>
</protein>
<evidence type="ECO:0000313" key="8">
    <source>
        <dbReference type="Proteomes" id="UP000199031"/>
    </source>
</evidence>
<dbReference type="Pfam" id="PF04542">
    <property type="entry name" value="Sigma70_r2"/>
    <property type="match status" value="1"/>
</dbReference>
<dbReference type="InterPro" id="IPR036388">
    <property type="entry name" value="WH-like_DNA-bd_sf"/>
</dbReference>
<evidence type="ECO:0000259" key="6">
    <source>
        <dbReference type="Pfam" id="PF08281"/>
    </source>
</evidence>
<evidence type="ECO:0000313" key="7">
    <source>
        <dbReference type="EMBL" id="SFQ41550.1"/>
    </source>
</evidence>
<dbReference type="GO" id="GO:0003677">
    <property type="term" value="F:DNA binding"/>
    <property type="evidence" value="ECO:0007669"/>
    <property type="project" value="InterPro"/>
</dbReference>
<dbReference type="GO" id="GO:0016987">
    <property type="term" value="F:sigma factor activity"/>
    <property type="evidence" value="ECO:0007669"/>
    <property type="project" value="UniProtKB-KW"/>
</dbReference>
<feature type="domain" description="RNA polymerase sigma-70 region 2" evidence="5">
    <location>
        <begin position="31"/>
        <end position="96"/>
    </location>
</feature>
<dbReference type="GO" id="GO:0006352">
    <property type="term" value="P:DNA-templated transcription initiation"/>
    <property type="evidence" value="ECO:0007669"/>
    <property type="project" value="InterPro"/>
</dbReference>
<evidence type="ECO:0000256" key="2">
    <source>
        <dbReference type="ARBA" id="ARBA00023015"/>
    </source>
</evidence>
<dbReference type="OrthoDB" id="764619at2"/>
<dbReference type="InterPro" id="IPR013325">
    <property type="entry name" value="RNA_pol_sigma_r2"/>
</dbReference>
<dbReference type="InterPro" id="IPR013324">
    <property type="entry name" value="RNA_pol_sigma_r3/r4-like"/>
</dbReference>
<dbReference type="Proteomes" id="UP000199031">
    <property type="component" value="Unassembled WGS sequence"/>
</dbReference>
<keyword evidence="4" id="KW-0804">Transcription</keyword>
<comment type="similarity">
    <text evidence="1">Belongs to the sigma-70 factor family. ECF subfamily.</text>
</comment>
<keyword evidence="3" id="KW-0731">Sigma factor</keyword>
<dbReference type="Gene3D" id="1.10.10.10">
    <property type="entry name" value="Winged helix-like DNA-binding domain superfamily/Winged helix DNA-binding domain"/>
    <property type="match status" value="1"/>
</dbReference>
<evidence type="ECO:0000256" key="3">
    <source>
        <dbReference type="ARBA" id="ARBA00023082"/>
    </source>
</evidence>
<dbReference type="PANTHER" id="PTHR43133:SF46">
    <property type="entry name" value="RNA POLYMERASE SIGMA-70 FACTOR ECF SUBFAMILY"/>
    <property type="match status" value="1"/>
</dbReference>
<dbReference type="AlphaFoldDB" id="A0A1I5YBP4"/>
<gene>
    <name evidence="7" type="ORF">SAMN05444277_11187</name>
</gene>
<name>A0A1I5YBP4_9BACT</name>
<dbReference type="InterPro" id="IPR014284">
    <property type="entry name" value="RNA_pol_sigma-70_dom"/>
</dbReference>
<dbReference type="InterPro" id="IPR014327">
    <property type="entry name" value="RNA_pol_sigma70_bacteroid"/>
</dbReference>
<evidence type="ECO:0000256" key="1">
    <source>
        <dbReference type="ARBA" id="ARBA00010641"/>
    </source>
</evidence>
<accession>A0A1I5YBP4</accession>
<dbReference type="SUPFAM" id="SSF88659">
    <property type="entry name" value="Sigma3 and sigma4 domains of RNA polymerase sigma factors"/>
    <property type="match status" value="1"/>
</dbReference>
<dbReference type="Gene3D" id="1.10.1740.10">
    <property type="match status" value="1"/>
</dbReference>
<dbReference type="STRING" id="1465490.SAMN05444277_11187"/>
<keyword evidence="8" id="KW-1185">Reference proteome</keyword>
<feature type="domain" description="RNA polymerase sigma factor 70 region 4 type 2" evidence="6">
    <location>
        <begin position="131"/>
        <end position="180"/>
    </location>
</feature>
<dbReference type="Pfam" id="PF08281">
    <property type="entry name" value="Sigma70_r4_2"/>
    <property type="match status" value="1"/>
</dbReference>
<evidence type="ECO:0000256" key="4">
    <source>
        <dbReference type="ARBA" id="ARBA00023163"/>
    </source>
</evidence>
<dbReference type="InterPro" id="IPR013249">
    <property type="entry name" value="RNA_pol_sigma70_r4_t2"/>
</dbReference>
<sequence>MIMMNNCHQQLSDRELLDLIKEDDKKAFEEIYSRYWDFLMQLAMKLLQSKQKAEDMAQEIFISFYNRRHKFELTVSLRAYFSQALKFKVMNEFRSQVVRDTYSRHIRYVYTYAVNTSCHAYETKELAYHISRSINLLPEKCRQAFLLSRSEDLSYKDISGQLNISVSTVEKHISKALKFLKTNACLQ</sequence>
<dbReference type="PANTHER" id="PTHR43133">
    <property type="entry name" value="RNA POLYMERASE ECF-TYPE SIGMA FACTO"/>
    <property type="match status" value="1"/>
</dbReference>
<reference evidence="7 8" key="1">
    <citation type="submission" date="2016-10" db="EMBL/GenBank/DDBJ databases">
        <authorList>
            <person name="de Groot N.N."/>
        </authorList>
    </citation>
    <scope>NUCLEOTIDE SEQUENCE [LARGE SCALE GENOMIC DNA]</scope>
    <source>
        <strain evidence="7 8">DSM 28286</strain>
    </source>
</reference>
<evidence type="ECO:0000259" key="5">
    <source>
        <dbReference type="Pfam" id="PF04542"/>
    </source>
</evidence>